<keyword evidence="3" id="KW-1185">Reference proteome</keyword>
<feature type="compositionally biased region" description="Basic and acidic residues" evidence="1">
    <location>
        <begin position="80"/>
        <end position="98"/>
    </location>
</feature>
<dbReference type="EMBL" id="JBITMB010000006">
    <property type="protein sequence ID" value="MFI7443242.1"/>
    <property type="molecule type" value="Genomic_DNA"/>
</dbReference>
<dbReference type="Proteomes" id="UP001612928">
    <property type="component" value="Unassembled WGS sequence"/>
</dbReference>
<evidence type="ECO:0000256" key="1">
    <source>
        <dbReference type="SAM" id="MobiDB-lite"/>
    </source>
</evidence>
<feature type="region of interest" description="Disordered" evidence="1">
    <location>
        <begin position="71"/>
        <end position="171"/>
    </location>
</feature>
<comment type="caution">
    <text evidence="2">The sequence shown here is derived from an EMBL/GenBank/DDBJ whole genome shotgun (WGS) entry which is preliminary data.</text>
</comment>
<organism evidence="2 3">
    <name type="scientific">Nonomuraea indica</name>
    <dbReference type="NCBI Taxonomy" id="1581193"/>
    <lineage>
        <taxon>Bacteria</taxon>
        <taxon>Bacillati</taxon>
        <taxon>Actinomycetota</taxon>
        <taxon>Actinomycetes</taxon>
        <taxon>Streptosporangiales</taxon>
        <taxon>Streptosporangiaceae</taxon>
        <taxon>Nonomuraea</taxon>
    </lineage>
</organism>
<accession>A0ABW8AB57</accession>
<sequence length="469" mass="48038">MSTSTFTMAIAQARDLLRWRSPLRTELWAAGLAAGLEQGGAAEFVRELIATDTAEARLTLAALLGVDGAPLARYGSGGRPGEDAGRKAGDGRPEDGGHFGDAGLGDAGLDDAAEPSAAKAGAPRASAAGGGPTVKAGGPDASAAGSDTAMKAGGPDASAAGSDTTVDAGGLDEDAVGGGFTVEAGALAGGGGVGAEAGEVPAAAGRVGAAADAVAWIEAGRAAVRASPEWVARMGRVTCEGAWYGKADRYGLQTLAALRFGYPDGKEPHVLVVGIDQVNGGLAVDALVDEPRFLDDLRLEPAEPGVVAGRVLDAFELTERVMGAMVADTFPSVRPFALGRALAVPHAVRSAPDDTVSSFRELPDLPGAAEAFERLVEFVGDRPLWWSPARVSQFLTAWLPREAILSEEAIAAMPEVVRAWSRFNGGHREVLERVDADAPSLAALMADESLAGLGKRIALNRLRAEDHRR</sequence>
<name>A0ABW8AB57_9ACTN</name>
<evidence type="ECO:0000313" key="3">
    <source>
        <dbReference type="Proteomes" id="UP001612928"/>
    </source>
</evidence>
<proteinExistence type="predicted"/>
<gene>
    <name evidence="2" type="ORF">ACIBP5_25010</name>
</gene>
<protein>
    <submittedName>
        <fullName evidence="2">Uncharacterized protein</fullName>
    </submittedName>
</protein>
<dbReference type="RefSeq" id="WP_397023371.1">
    <property type="nucleotide sequence ID" value="NZ_JBITMB010000006.1"/>
</dbReference>
<reference evidence="2 3" key="1">
    <citation type="submission" date="2024-10" db="EMBL/GenBank/DDBJ databases">
        <title>The Natural Products Discovery Center: Release of the First 8490 Sequenced Strains for Exploring Actinobacteria Biosynthetic Diversity.</title>
        <authorList>
            <person name="Kalkreuter E."/>
            <person name="Kautsar S.A."/>
            <person name="Yang D."/>
            <person name="Bader C.D."/>
            <person name="Teijaro C.N."/>
            <person name="Fluegel L."/>
            <person name="Davis C.M."/>
            <person name="Simpson J.R."/>
            <person name="Lauterbach L."/>
            <person name="Steele A.D."/>
            <person name="Gui C."/>
            <person name="Meng S."/>
            <person name="Li G."/>
            <person name="Viehrig K."/>
            <person name="Ye F."/>
            <person name="Su P."/>
            <person name="Kiefer A.F."/>
            <person name="Nichols A."/>
            <person name="Cepeda A.J."/>
            <person name="Yan W."/>
            <person name="Fan B."/>
            <person name="Jiang Y."/>
            <person name="Adhikari A."/>
            <person name="Zheng C.-J."/>
            <person name="Schuster L."/>
            <person name="Cowan T.M."/>
            <person name="Smanski M.J."/>
            <person name="Chevrette M.G."/>
            <person name="De Carvalho L.P.S."/>
            <person name="Shen B."/>
        </authorList>
    </citation>
    <scope>NUCLEOTIDE SEQUENCE [LARGE SCALE GENOMIC DNA]</scope>
    <source>
        <strain evidence="2 3">NPDC049503</strain>
    </source>
</reference>
<feature type="compositionally biased region" description="Low complexity" evidence="1">
    <location>
        <begin position="114"/>
        <end position="127"/>
    </location>
</feature>
<evidence type="ECO:0000313" key="2">
    <source>
        <dbReference type="EMBL" id="MFI7443242.1"/>
    </source>
</evidence>
<feature type="compositionally biased region" description="Low complexity" evidence="1">
    <location>
        <begin position="136"/>
        <end position="163"/>
    </location>
</feature>